<sequence length="62" mass="7266">MFDFQINKCCCYTNVPRSLNRVGKTKTPKTIKNFKRLSGEEQKKMIADDIGPAYYLEDESWD</sequence>
<evidence type="ECO:0000313" key="1">
    <source>
        <dbReference type="EMBL" id="PWN66812.1"/>
    </source>
</evidence>
<reference evidence="1 2" key="1">
    <citation type="submission" date="2018-04" db="EMBL/GenBank/DDBJ databases">
        <title>Draft Genome Sequence of Phosphate-Solubilizing Chryseobacterium sp. ISE14 that is a Biocontrol and Plant Growth-Promoting Rhizobacterium Isolated from Cucumber.</title>
        <authorList>
            <person name="Jeong J.-J."/>
            <person name="Sang M.K."/>
            <person name="Choi I.-G."/>
            <person name="Kim K.D."/>
        </authorList>
    </citation>
    <scope>NUCLEOTIDE SEQUENCE [LARGE SCALE GENOMIC DNA]</scope>
    <source>
        <strain evidence="1 2">ISE14</strain>
    </source>
</reference>
<accession>A0A316WZ03</accession>
<evidence type="ECO:0000313" key="2">
    <source>
        <dbReference type="Proteomes" id="UP000236594"/>
    </source>
</evidence>
<comment type="caution">
    <text evidence="1">The sequence shown here is derived from an EMBL/GenBank/DDBJ whole genome shotgun (WGS) entry which is preliminary data.</text>
</comment>
<dbReference type="Proteomes" id="UP000236594">
    <property type="component" value="Unassembled WGS sequence"/>
</dbReference>
<dbReference type="AlphaFoldDB" id="A0A316WZ03"/>
<proteinExistence type="predicted"/>
<dbReference type="RefSeq" id="WP_103246941.1">
    <property type="nucleotide sequence ID" value="NZ_PPED02000005.1"/>
</dbReference>
<keyword evidence="2" id="KW-1185">Reference proteome</keyword>
<organism evidence="1 2">
    <name type="scientific">Chryseobacterium phosphatilyticum</name>
    <dbReference type="NCBI Taxonomy" id="475075"/>
    <lineage>
        <taxon>Bacteria</taxon>
        <taxon>Pseudomonadati</taxon>
        <taxon>Bacteroidota</taxon>
        <taxon>Flavobacteriia</taxon>
        <taxon>Flavobacteriales</taxon>
        <taxon>Weeksellaceae</taxon>
        <taxon>Chryseobacterium group</taxon>
        <taxon>Chryseobacterium</taxon>
    </lineage>
</organism>
<gene>
    <name evidence="1" type="ORF">C1631_019005</name>
</gene>
<protein>
    <submittedName>
        <fullName evidence="1">Uncharacterized protein</fullName>
    </submittedName>
</protein>
<name>A0A316WZ03_9FLAO</name>
<dbReference type="EMBL" id="PPED02000005">
    <property type="protein sequence ID" value="PWN66812.1"/>
    <property type="molecule type" value="Genomic_DNA"/>
</dbReference>